<keyword evidence="3" id="KW-1185">Reference proteome</keyword>
<organism evidence="2 3">
    <name type="scientific">Cymbomonas tetramitiformis</name>
    <dbReference type="NCBI Taxonomy" id="36881"/>
    <lineage>
        <taxon>Eukaryota</taxon>
        <taxon>Viridiplantae</taxon>
        <taxon>Chlorophyta</taxon>
        <taxon>Pyramimonadophyceae</taxon>
        <taxon>Pyramimonadales</taxon>
        <taxon>Pyramimonadaceae</taxon>
        <taxon>Cymbomonas</taxon>
    </lineage>
</organism>
<protein>
    <recommendedName>
        <fullName evidence="1">C2 NT-type domain-containing protein</fullName>
    </recommendedName>
</protein>
<feature type="non-terminal residue" evidence="2">
    <location>
        <position position="76"/>
    </location>
</feature>
<gene>
    <name evidence="2" type="ORF">CYMTET_34585</name>
</gene>
<evidence type="ECO:0000259" key="1">
    <source>
        <dbReference type="PROSITE" id="PS51840"/>
    </source>
</evidence>
<evidence type="ECO:0000313" key="2">
    <source>
        <dbReference type="EMBL" id="KAK3256271.1"/>
    </source>
</evidence>
<dbReference type="Proteomes" id="UP001190700">
    <property type="component" value="Unassembled WGS sequence"/>
</dbReference>
<sequence length="76" mass="8620">MFNKLKAQTKRRVADKTPLKFKYDITVHELVGVPPDIDKVIFGWLRGSKAQYTKAAQVTGNVAKVEQELQQVATLY</sequence>
<comment type="caution">
    <text evidence="2">The sequence shown here is derived from an EMBL/GenBank/DDBJ whole genome shotgun (WGS) entry which is preliminary data.</text>
</comment>
<feature type="domain" description="C2 NT-type" evidence="1">
    <location>
        <begin position="11"/>
        <end position="76"/>
    </location>
</feature>
<proteinExistence type="predicted"/>
<accession>A0AAE0FAN9</accession>
<reference evidence="2 3" key="1">
    <citation type="journal article" date="2015" name="Genome Biol. Evol.">
        <title>Comparative Genomics of a Bacterivorous Green Alga Reveals Evolutionary Causalities and Consequences of Phago-Mixotrophic Mode of Nutrition.</title>
        <authorList>
            <person name="Burns J.A."/>
            <person name="Paasch A."/>
            <person name="Narechania A."/>
            <person name="Kim E."/>
        </authorList>
    </citation>
    <scope>NUCLEOTIDE SEQUENCE [LARGE SCALE GENOMIC DNA]</scope>
    <source>
        <strain evidence="2 3">PLY_AMNH</strain>
    </source>
</reference>
<evidence type="ECO:0000313" key="3">
    <source>
        <dbReference type="Proteomes" id="UP001190700"/>
    </source>
</evidence>
<name>A0AAE0FAN9_9CHLO</name>
<dbReference type="PROSITE" id="PS51840">
    <property type="entry name" value="C2_NT"/>
    <property type="match status" value="1"/>
</dbReference>
<dbReference type="Pfam" id="PF10358">
    <property type="entry name" value="NT-C2"/>
    <property type="match status" value="1"/>
</dbReference>
<dbReference type="InterPro" id="IPR019448">
    <property type="entry name" value="NT-C2"/>
</dbReference>
<dbReference type="EMBL" id="LGRX02021812">
    <property type="protein sequence ID" value="KAK3256271.1"/>
    <property type="molecule type" value="Genomic_DNA"/>
</dbReference>
<dbReference type="AlphaFoldDB" id="A0AAE0FAN9"/>